<evidence type="ECO:0000313" key="1">
    <source>
        <dbReference type="EMBL" id="KAK3755196.1"/>
    </source>
</evidence>
<dbReference type="EMBL" id="JAWDGP010005603">
    <property type="protein sequence ID" value="KAK3755196.1"/>
    <property type="molecule type" value="Genomic_DNA"/>
</dbReference>
<reference evidence="1" key="1">
    <citation type="journal article" date="2023" name="G3 (Bethesda)">
        <title>A reference genome for the long-term kleptoplast-retaining sea slug Elysia crispata morphotype clarki.</title>
        <authorList>
            <person name="Eastman K.E."/>
            <person name="Pendleton A.L."/>
            <person name="Shaikh M.A."/>
            <person name="Suttiyut T."/>
            <person name="Ogas R."/>
            <person name="Tomko P."/>
            <person name="Gavelis G."/>
            <person name="Widhalm J.R."/>
            <person name="Wisecaver J.H."/>
        </authorList>
    </citation>
    <scope>NUCLEOTIDE SEQUENCE</scope>
    <source>
        <strain evidence="1">ECLA1</strain>
    </source>
</reference>
<keyword evidence="2" id="KW-1185">Reference proteome</keyword>
<name>A0AAE0YR87_9GAST</name>
<accession>A0AAE0YR87</accession>
<comment type="caution">
    <text evidence="1">The sequence shown here is derived from an EMBL/GenBank/DDBJ whole genome shotgun (WGS) entry which is preliminary data.</text>
</comment>
<dbReference type="AlphaFoldDB" id="A0AAE0YR87"/>
<evidence type="ECO:0000313" key="2">
    <source>
        <dbReference type="Proteomes" id="UP001283361"/>
    </source>
</evidence>
<dbReference type="Proteomes" id="UP001283361">
    <property type="component" value="Unassembled WGS sequence"/>
</dbReference>
<proteinExistence type="predicted"/>
<gene>
    <name evidence="1" type="ORF">RRG08_027455</name>
</gene>
<protein>
    <submittedName>
        <fullName evidence="1">Uncharacterized protein</fullName>
    </submittedName>
</protein>
<organism evidence="1 2">
    <name type="scientific">Elysia crispata</name>
    <name type="common">lettuce slug</name>
    <dbReference type="NCBI Taxonomy" id="231223"/>
    <lineage>
        <taxon>Eukaryota</taxon>
        <taxon>Metazoa</taxon>
        <taxon>Spiralia</taxon>
        <taxon>Lophotrochozoa</taxon>
        <taxon>Mollusca</taxon>
        <taxon>Gastropoda</taxon>
        <taxon>Heterobranchia</taxon>
        <taxon>Euthyneura</taxon>
        <taxon>Panpulmonata</taxon>
        <taxon>Sacoglossa</taxon>
        <taxon>Placobranchoidea</taxon>
        <taxon>Plakobranchidae</taxon>
        <taxon>Elysia</taxon>
    </lineage>
</organism>
<sequence length="153" mass="17584">MHHTTEAPFGVMRSICRARSRDRASSLARYDQVLGHFPLAATDCGEESFSLRYSLPPLPPTSDRNETCVIHTEVCLMHQVRCDTLEWFFLCHFSPPNSDLNRIMGSWLRVRPQFSRAFMWRLRVTAPPMVKHRVSHYSARHENSSNLSALAIA</sequence>